<gene>
    <name evidence="3" type="ORF">Taro_044543</name>
</gene>
<proteinExistence type="predicted"/>
<accession>A0A843X2X6</accession>
<evidence type="ECO:0000259" key="2">
    <source>
        <dbReference type="Pfam" id="PF04783"/>
    </source>
</evidence>
<dbReference type="AlphaFoldDB" id="A0A843X2X6"/>
<protein>
    <recommendedName>
        <fullName evidence="2">DUF630 domain-containing protein</fullName>
    </recommendedName>
</protein>
<keyword evidence="4" id="KW-1185">Reference proteome</keyword>
<reference evidence="3" key="1">
    <citation type="submission" date="2017-07" db="EMBL/GenBank/DDBJ databases">
        <title>Taro Niue Genome Assembly and Annotation.</title>
        <authorList>
            <person name="Atibalentja N."/>
            <person name="Keating K."/>
            <person name="Fields C.J."/>
        </authorList>
    </citation>
    <scope>NUCLEOTIDE SEQUENCE</scope>
    <source>
        <strain evidence="3">Niue_2</strain>
        <tissue evidence="3">Leaf</tissue>
    </source>
</reference>
<name>A0A843X2X6_COLES</name>
<feature type="region of interest" description="Disordered" evidence="1">
    <location>
        <begin position="171"/>
        <end position="246"/>
    </location>
</feature>
<dbReference type="PANTHER" id="PTHR21450:SF23">
    <property type="entry name" value="PROTEIN ALTERED PHOSPHATE STARVATION RESPONSE 1"/>
    <property type="match status" value="1"/>
</dbReference>
<feature type="compositionally biased region" description="Pro residues" evidence="1">
    <location>
        <begin position="173"/>
        <end position="202"/>
    </location>
</feature>
<feature type="compositionally biased region" description="Polar residues" evidence="1">
    <location>
        <begin position="215"/>
        <end position="226"/>
    </location>
</feature>
<dbReference type="Pfam" id="PF04783">
    <property type="entry name" value="DUF630"/>
    <property type="match status" value="1"/>
</dbReference>
<dbReference type="EMBL" id="NMUH01005040">
    <property type="protein sequence ID" value="MQM11635.1"/>
    <property type="molecule type" value="Genomic_DNA"/>
</dbReference>
<sequence>MTAFVHLERPPFYFATTQQYLTLYEREGAERVDKRGTAGSPMKSHQSFRLQQTAECTRPCPVAGVFYFLLQSCPHHDLTSHHFQFCGLEDQSGASLKRRSRGFGQQQQMGCWQSRVERDETVSICKARRGYMKQVVKGRQDFATAHLLYLRSLRDTGASLVQFADAESHLPHHLPPLLPSPPPTPPPPPRARAPKSQPPPPSDTVSSVRRPPPCSGSQFPVPFTSSAPPAAKEDGEEEDEEEAATVVPKMAVATSIAAVTPSSITVLSQFSKDPTSELTMVVSRKRKDLAEIVRELDEFFDKAAEAGNLVAMLFETQNCQVSSARGQKGKCSSCTSLQKFKYSSS</sequence>
<dbReference type="Proteomes" id="UP000652761">
    <property type="component" value="Unassembled WGS sequence"/>
</dbReference>
<dbReference type="InterPro" id="IPR006868">
    <property type="entry name" value="DUF630"/>
</dbReference>
<dbReference type="PANTHER" id="PTHR21450">
    <property type="entry name" value="PROTEIN ALTERED PHOSPHATE STARVATION RESPONSE 1"/>
    <property type="match status" value="1"/>
</dbReference>
<dbReference type="OrthoDB" id="696373at2759"/>
<feature type="domain" description="DUF630" evidence="2">
    <location>
        <begin position="109"/>
        <end position="167"/>
    </location>
</feature>
<comment type="caution">
    <text evidence="3">The sequence shown here is derived from an EMBL/GenBank/DDBJ whole genome shotgun (WGS) entry which is preliminary data.</text>
</comment>
<evidence type="ECO:0000313" key="4">
    <source>
        <dbReference type="Proteomes" id="UP000652761"/>
    </source>
</evidence>
<evidence type="ECO:0000313" key="3">
    <source>
        <dbReference type="EMBL" id="MQM11635.1"/>
    </source>
</evidence>
<organism evidence="3 4">
    <name type="scientific">Colocasia esculenta</name>
    <name type="common">Wild taro</name>
    <name type="synonym">Arum esculentum</name>
    <dbReference type="NCBI Taxonomy" id="4460"/>
    <lineage>
        <taxon>Eukaryota</taxon>
        <taxon>Viridiplantae</taxon>
        <taxon>Streptophyta</taxon>
        <taxon>Embryophyta</taxon>
        <taxon>Tracheophyta</taxon>
        <taxon>Spermatophyta</taxon>
        <taxon>Magnoliopsida</taxon>
        <taxon>Liliopsida</taxon>
        <taxon>Araceae</taxon>
        <taxon>Aroideae</taxon>
        <taxon>Colocasieae</taxon>
        <taxon>Colocasia</taxon>
    </lineage>
</organism>
<feature type="compositionally biased region" description="Acidic residues" evidence="1">
    <location>
        <begin position="234"/>
        <end position="243"/>
    </location>
</feature>
<evidence type="ECO:0000256" key="1">
    <source>
        <dbReference type="SAM" id="MobiDB-lite"/>
    </source>
</evidence>